<dbReference type="GeneTree" id="ENSGT00390000015136"/>
<evidence type="ECO:0000256" key="4">
    <source>
        <dbReference type="ARBA" id="ARBA00011992"/>
    </source>
</evidence>
<dbReference type="FunFam" id="3.40.50.10730:FF:000002">
    <property type="entry name" value="Urocanate hydratase 1"/>
    <property type="match status" value="1"/>
</dbReference>
<dbReference type="InterPro" id="IPR035085">
    <property type="entry name" value="Urocanase_Rossmann-like"/>
</dbReference>
<reference evidence="14" key="3">
    <citation type="submission" date="2025-09" db="UniProtKB">
        <authorList>
            <consortium name="Ensembl"/>
        </authorList>
    </citation>
    <scope>IDENTIFICATION</scope>
</reference>
<dbReference type="Pfam" id="PF17392">
    <property type="entry name" value="Urocanase_C"/>
    <property type="match status" value="1"/>
</dbReference>
<dbReference type="Pfam" id="PF17391">
    <property type="entry name" value="Urocanase_N"/>
    <property type="match status" value="1"/>
</dbReference>
<evidence type="ECO:0000313" key="15">
    <source>
        <dbReference type="Proteomes" id="UP001501920"/>
    </source>
</evidence>
<dbReference type="PIRSF" id="PIRSF001423">
    <property type="entry name" value="Urocanate_hydrat"/>
    <property type="match status" value="1"/>
</dbReference>
<feature type="domain" description="Urocanase N-terminal" evidence="12">
    <location>
        <begin position="93"/>
        <end position="145"/>
    </location>
</feature>
<feature type="region of interest" description="Disordered" evidence="10">
    <location>
        <begin position="24"/>
        <end position="44"/>
    </location>
</feature>
<comment type="catalytic activity">
    <reaction evidence="9">
        <text>4-imidazolone-5-propanoate = trans-urocanate + H2O</text>
        <dbReference type="Rhea" id="RHEA:13101"/>
        <dbReference type="ChEBI" id="CHEBI:15377"/>
        <dbReference type="ChEBI" id="CHEBI:17771"/>
        <dbReference type="ChEBI" id="CHEBI:77893"/>
        <dbReference type="EC" id="4.2.1.49"/>
    </reaction>
</comment>
<gene>
    <name evidence="14" type="primary">UROC1</name>
</gene>
<evidence type="ECO:0000256" key="6">
    <source>
        <dbReference type="ARBA" id="ARBA00023027"/>
    </source>
</evidence>
<dbReference type="GO" id="GO:0006548">
    <property type="term" value="P:L-histidine catabolic process"/>
    <property type="evidence" value="ECO:0007669"/>
    <property type="project" value="TreeGrafter"/>
</dbReference>
<dbReference type="EC" id="4.2.1.49" evidence="4"/>
<dbReference type="FunFam" id="3.40.1770.10:FF:000003">
    <property type="entry name" value="Urocanate hydratase 1"/>
    <property type="match status" value="1"/>
</dbReference>
<dbReference type="InterPro" id="IPR035400">
    <property type="entry name" value="Urocanase_N"/>
</dbReference>
<evidence type="ECO:0000256" key="7">
    <source>
        <dbReference type="ARBA" id="ARBA00023239"/>
    </source>
</evidence>
<dbReference type="PROSITE" id="PS01233">
    <property type="entry name" value="UROCANASE"/>
    <property type="match status" value="1"/>
</dbReference>
<evidence type="ECO:0000259" key="11">
    <source>
        <dbReference type="Pfam" id="PF01175"/>
    </source>
</evidence>
<dbReference type="InterPro" id="IPR023637">
    <property type="entry name" value="Urocanase-like"/>
</dbReference>
<keyword evidence="6" id="KW-0520">NAD</keyword>
<dbReference type="InterPro" id="IPR023636">
    <property type="entry name" value="Urocanase_CS"/>
</dbReference>
<sequence>MHLHQHALLKQDWELCGGLPLNPLPPNRGRDPNVPHAPVRTPNLTAEEERLSLRNALRYFPPALHSTLAPEFAQELRQYGHIYMYRFCPSIRMRAYPIDEYPCQIRHAAAIMHMIMNNLDPAVAQFPQELVTYGGNGQVFSNWAQVIPNYSSRESYEKMFALGITMYGQMTAGSYCYIGPQGIVHGTLLTVLNAGRRYLGTSDLRGRVFVTSGLGGMSGAQAKAAVIAGCVGVIAEVDEAPLKKRHEQGWLMEITKDLDHCMQRIRQAKRSKMALSLGYHGNIVDLWERLWEEYERTGDLLVDLGSDQTSLHNPFSGGYYPVQLSFEQANQLMNSDPQRFRTVVHESLRRHIAAINKLSEEGMYFWDYGNAFLLEAKRAGAEVQKSGGGATEFKYPSYVQHIMGDIFSLGFGPFRWVCTSGNPSDLAETDDIATSVLEEISASVTERVRQQYSDNIRWIREAGKHNMVVGSQARILYSDQRGRVSIALAINKAVADGRVTAPVVISRDHHDVSGTDSPFRETSNIYDGSAFCADMAVQNVIGDAFRGATWVSLHNGGGVGWGEVINGGFGLVLDGSEEAGKRARTMLNWDVSNGVARRCWSGNSNAYETIQLTMEDQPHLRVTMPYHVQDEHILYNALLH</sequence>
<dbReference type="PANTHER" id="PTHR12216">
    <property type="entry name" value="UROCANATE HYDRATASE"/>
    <property type="match status" value="1"/>
</dbReference>
<keyword evidence="15" id="KW-1185">Reference proteome</keyword>
<evidence type="ECO:0000256" key="10">
    <source>
        <dbReference type="SAM" id="MobiDB-lite"/>
    </source>
</evidence>
<dbReference type="InterPro" id="IPR036190">
    <property type="entry name" value="Urocanase_sf"/>
</dbReference>
<evidence type="ECO:0000259" key="13">
    <source>
        <dbReference type="Pfam" id="PF17392"/>
    </source>
</evidence>
<evidence type="ECO:0000259" key="12">
    <source>
        <dbReference type="Pfam" id="PF17391"/>
    </source>
</evidence>
<dbReference type="Proteomes" id="UP001501920">
    <property type="component" value="Chromosome 26"/>
</dbReference>
<evidence type="ECO:0000256" key="9">
    <source>
        <dbReference type="ARBA" id="ARBA00047623"/>
    </source>
</evidence>
<dbReference type="InterPro" id="IPR035401">
    <property type="entry name" value="Urocanase_C"/>
</dbReference>
<dbReference type="Pfam" id="PF01175">
    <property type="entry name" value="Urocanase"/>
    <property type="match status" value="1"/>
</dbReference>
<name>A0AAR2KMP0_PYGNA</name>
<dbReference type="AlphaFoldDB" id="A0AAR2KMP0"/>
<evidence type="ECO:0000256" key="8">
    <source>
        <dbReference type="ARBA" id="ARBA00031640"/>
    </source>
</evidence>
<keyword evidence="5" id="KW-0369">Histidine metabolism</keyword>
<dbReference type="InterPro" id="IPR038364">
    <property type="entry name" value="Urocanase_central_sf"/>
</dbReference>
<feature type="domain" description="Urocanase C-terminal" evidence="13">
    <location>
        <begin position="405"/>
        <end position="611"/>
    </location>
</feature>
<comment type="similarity">
    <text evidence="3">Belongs to the urocanase family.</text>
</comment>
<comment type="cofactor">
    <cofactor evidence="1">
        <name>NAD(+)</name>
        <dbReference type="ChEBI" id="CHEBI:57540"/>
    </cofactor>
</comment>
<comment type="pathway">
    <text evidence="2">Amino-acid degradation; L-histidine degradation into L-glutamate; N-formimidoyl-L-glutamate from L-histidine: step 2/3.</text>
</comment>
<dbReference type="GO" id="GO:0016153">
    <property type="term" value="F:urocanate hydratase activity"/>
    <property type="evidence" value="ECO:0007669"/>
    <property type="project" value="UniProtKB-EC"/>
</dbReference>
<reference evidence="14 15" key="1">
    <citation type="submission" date="2020-10" db="EMBL/GenBank/DDBJ databases">
        <title>Pygocentrus nattereri (red-bellied piranha) genome, fPygNat1, primary haplotype.</title>
        <authorList>
            <person name="Myers G."/>
            <person name="Meyer A."/>
            <person name="Karagic N."/>
            <person name="Pippel M."/>
            <person name="Winkler S."/>
            <person name="Tracey A."/>
            <person name="Wood J."/>
            <person name="Formenti G."/>
            <person name="Howe K."/>
            <person name="Fedrigo O."/>
            <person name="Jarvis E.D."/>
        </authorList>
    </citation>
    <scope>NUCLEOTIDE SEQUENCE [LARGE SCALE GENOMIC DNA]</scope>
</reference>
<dbReference type="SUPFAM" id="SSF111326">
    <property type="entry name" value="Urocanase"/>
    <property type="match status" value="1"/>
</dbReference>
<keyword evidence="7" id="KW-0456">Lyase</keyword>
<dbReference type="Gene3D" id="3.40.1770.10">
    <property type="entry name" value="Urocanase superfamily"/>
    <property type="match status" value="2"/>
</dbReference>
<organism evidence="14 15">
    <name type="scientific">Pygocentrus nattereri</name>
    <name type="common">Red-bellied piranha</name>
    <dbReference type="NCBI Taxonomy" id="42514"/>
    <lineage>
        <taxon>Eukaryota</taxon>
        <taxon>Metazoa</taxon>
        <taxon>Chordata</taxon>
        <taxon>Craniata</taxon>
        <taxon>Vertebrata</taxon>
        <taxon>Euteleostomi</taxon>
        <taxon>Actinopterygii</taxon>
        <taxon>Neopterygii</taxon>
        <taxon>Teleostei</taxon>
        <taxon>Ostariophysi</taxon>
        <taxon>Characiformes</taxon>
        <taxon>Characoidei</taxon>
        <taxon>Pygocentrus</taxon>
    </lineage>
</organism>
<feature type="domain" description="Urocanase Rossmann-like" evidence="11">
    <location>
        <begin position="179"/>
        <end position="402"/>
    </location>
</feature>
<dbReference type="PANTHER" id="PTHR12216:SF3">
    <property type="entry name" value="UROCANATE HYDRATASE"/>
    <property type="match status" value="1"/>
</dbReference>
<evidence type="ECO:0000256" key="3">
    <source>
        <dbReference type="ARBA" id="ARBA00007578"/>
    </source>
</evidence>
<proteinExistence type="inferred from homology"/>
<accession>A0AAR2KMP0</accession>
<reference evidence="14" key="2">
    <citation type="submission" date="2025-08" db="UniProtKB">
        <authorList>
            <consortium name="Ensembl"/>
        </authorList>
    </citation>
    <scope>IDENTIFICATION</scope>
</reference>
<dbReference type="Gene3D" id="3.40.50.10730">
    <property type="entry name" value="Urocanase like domains"/>
    <property type="match status" value="1"/>
</dbReference>
<dbReference type="Ensembl" id="ENSPNAT00000086215.1">
    <property type="protein sequence ID" value="ENSPNAP00000063682.1"/>
    <property type="gene ID" value="ENSPNAG00000015069.2"/>
</dbReference>
<evidence type="ECO:0000313" key="14">
    <source>
        <dbReference type="Ensembl" id="ENSPNAP00000063682.1"/>
    </source>
</evidence>
<evidence type="ECO:0000256" key="5">
    <source>
        <dbReference type="ARBA" id="ARBA00022808"/>
    </source>
</evidence>
<evidence type="ECO:0000256" key="2">
    <source>
        <dbReference type="ARBA" id="ARBA00004794"/>
    </source>
</evidence>
<evidence type="ECO:0000256" key="1">
    <source>
        <dbReference type="ARBA" id="ARBA00001911"/>
    </source>
</evidence>
<protein>
    <recommendedName>
        <fullName evidence="4">urocanate hydratase</fullName>
        <ecNumber evidence="4">4.2.1.49</ecNumber>
    </recommendedName>
    <alternativeName>
        <fullName evidence="8">Imidazolonepropionate hydrolase</fullName>
    </alternativeName>
</protein>